<dbReference type="RefSeq" id="YP_010648930.1">
    <property type="nucleotide sequence ID" value="NC_070763.1"/>
</dbReference>
<dbReference type="Proteomes" id="UP000423482">
    <property type="component" value="Segment"/>
</dbReference>
<proteinExistence type="predicted"/>
<reference evidence="1 2" key="1">
    <citation type="submission" date="2019-04" db="EMBL/GenBank/DDBJ databases">
        <authorList>
            <person name="Pope W.H."/>
            <person name="Garlena R.A."/>
            <person name="Russell D.A."/>
            <person name="Jacobs-Sera D."/>
            <person name="Hatfull G.F."/>
        </authorList>
    </citation>
    <scope>NUCLEOTIDE SEQUENCE [LARGE SCALE GENOMIC DNA]</scope>
</reference>
<name>A0A650EY82_9CAUD</name>
<dbReference type="GeneID" id="77924418"/>
<dbReference type="EMBL" id="MK814760">
    <property type="protein sequence ID" value="QGT55043.1"/>
    <property type="molecule type" value="Genomic_DNA"/>
</dbReference>
<evidence type="ECO:0000313" key="1">
    <source>
        <dbReference type="EMBL" id="QGT55043.1"/>
    </source>
</evidence>
<accession>A0A650EY82</accession>
<evidence type="ECO:0000313" key="2">
    <source>
        <dbReference type="Proteomes" id="UP000423482"/>
    </source>
</evidence>
<protein>
    <submittedName>
        <fullName evidence="1">Uncharacterized protein</fullName>
    </submittedName>
</protein>
<dbReference type="KEGG" id="vg:77924418"/>
<organism evidence="1 2">
    <name type="scientific">Gordonia phage Forza</name>
    <dbReference type="NCBI Taxonomy" id="2571247"/>
    <lineage>
        <taxon>Viruses</taxon>
        <taxon>Duplodnaviria</taxon>
        <taxon>Heunggongvirae</taxon>
        <taxon>Uroviricota</taxon>
        <taxon>Caudoviricetes</taxon>
        <taxon>Forzavirus</taxon>
        <taxon>Forzavirus forza</taxon>
    </lineage>
</organism>
<keyword evidence="2" id="KW-1185">Reference proteome</keyword>
<sequence length="226" mass="25947">MTASKKSTATPPVVSLTPGYTSIRRYSGTVEGVRHLNPNTKYNSAIRESRVENKPITPKFFQIELSVSGLSRPQDPAIHLMNAEVSTYHPSRGARYDSQRNNWTRTYLTLHDSKNQPPKWLVNAITIAIDDAKSSYFIKTLTARQMRLLVRSRGWSKDLERGLGDATGEIIFRRYTKMSADALEKAIIRYWFTRNENSGHIRTDVEYRKRVRYESLYDVLKTAAKS</sequence>
<gene>
    <name evidence="1" type="primary">50</name>
    <name evidence="1" type="ORF">SEA_FORZA_50</name>
</gene>